<gene>
    <name evidence="1" type="ORF">RJT34_15520</name>
</gene>
<reference evidence="1 2" key="1">
    <citation type="submission" date="2024-01" db="EMBL/GenBank/DDBJ databases">
        <title>The genomes of 5 underutilized Papilionoideae crops provide insights into root nodulation and disease resistance.</title>
        <authorList>
            <person name="Yuan L."/>
        </authorList>
    </citation>
    <scope>NUCLEOTIDE SEQUENCE [LARGE SCALE GENOMIC DNA]</scope>
    <source>
        <strain evidence="1">LY-2023</strain>
        <tissue evidence="1">Leaf</tissue>
    </source>
</reference>
<dbReference type="Proteomes" id="UP001359559">
    <property type="component" value="Unassembled WGS sequence"/>
</dbReference>
<keyword evidence="2" id="KW-1185">Reference proteome</keyword>
<accession>A0AAN9PCU4</accession>
<sequence>MDEEFKSLGRKVKESNKLEEMKVVDAKAQVKGVKASKNEAFKRLETTQKEIGDIKTATKEALRKAEMLEAA</sequence>
<dbReference type="AlphaFoldDB" id="A0AAN9PCU4"/>
<proteinExistence type="predicted"/>
<evidence type="ECO:0000313" key="2">
    <source>
        <dbReference type="Proteomes" id="UP001359559"/>
    </source>
</evidence>
<evidence type="ECO:0000313" key="1">
    <source>
        <dbReference type="EMBL" id="KAK7292669.1"/>
    </source>
</evidence>
<protein>
    <submittedName>
        <fullName evidence="1">Uncharacterized protein</fullName>
    </submittedName>
</protein>
<dbReference type="EMBL" id="JAYKXN010000004">
    <property type="protein sequence ID" value="KAK7292669.1"/>
    <property type="molecule type" value="Genomic_DNA"/>
</dbReference>
<name>A0AAN9PCU4_CLITE</name>
<organism evidence="1 2">
    <name type="scientific">Clitoria ternatea</name>
    <name type="common">Butterfly pea</name>
    <dbReference type="NCBI Taxonomy" id="43366"/>
    <lineage>
        <taxon>Eukaryota</taxon>
        <taxon>Viridiplantae</taxon>
        <taxon>Streptophyta</taxon>
        <taxon>Embryophyta</taxon>
        <taxon>Tracheophyta</taxon>
        <taxon>Spermatophyta</taxon>
        <taxon>Magnoliopsida</taxon>
        <taxon>eudicotyledons</taxon>
        <taxon>Gunneridae</taxon>
        <taxon>Pentapetalae</taxon>
        <taxon>rosids</taxon>
        <taxon>fabids</taxon>
        <taxon>Fabales</taxon>
        <taxon>Fabaceae</taxon>
        <taxon>Papilionoideae</taxon>
        <taxon>50 kb inversion clade</taxon>
        <taxon>NPAAA clade</taxon>
        <taxon>indigoferoid/millettioid clade</taxon>
        <taxon>Phaseoleae</taxon>
        <taxon>Clitoria</taxon>
    </lineage>
</organism>
<comment type="caution">
    <text evidence="1">The sequence shown here is derived from an EMBL/GenBank/DDBJ whole genome shotgun (WGS) entry which is preliminary data.</text>
</comment>